<proteinExistence type="predicted"/>
<reference evidence="1 2" key="1">
    <citation type="submission" date="2015-09" db="EMBL/GenBank/DDBJ databases">
        <title>Aphanizomenon flos-aquae WA102.</title>
        <authorList>
            <person name="Driscoll C."/>
        </authorList>
    </citation>
    <scope>NUCLEOTIDE SEQUENCE [LARGE SCALE GENOMIC DNA]</scope>
    <source>
        <strain evidence="1">WA102</strain>
    </source>
</reference>
<dbReference type="EMBL" id="LJOW01000022">
    <property type="protein sequence ID" value="OBQ44457.1"/>
    <property type="molecule type" value="Genomic_DNA"/>
</dbReference>
<evidence type="ECO:0000313" key="1">
    <source>
        <dbReference type="EMBL" id="OBQ44457.1"/>
    </source>
</evidence>
<evidence type="ECO:0000313" key="2">
    <source>
        <dbReference type="Proteomes" id="UP000092093"/>
    </source>
</evidence>
<dbReference type="AlphaFoldDB" id="A0A1B7X515"/>
<protein>
    <submittedName>
        <fullName evidence="1">Uncharacterized protein</fullName>
    </submittedName>
</protein>
<comment type="caution">
    <text evidence="1">The sequence shown here is derived from an EMBL/GenBank/DDBJ whole genome shotgun (WGS) entry which is preliminary data.</text>
</comment>
<dbReference type="Proteomes" id="UP000092093">
    <property type="component" value="Unassembled WGS sequence"/>
</dbReference>
<accession>A0A1B7X515</accession>
<sequence>MRELYAAVDASDSYGTQAEINTTSISGILSDPHIGIFKLQQLLTAPHCTERIDVRDGTLEYVGVGLRHRIVTLTLLAHMSGVDITSDAWLDQELEVQVSSSVNAEGVEDTELSGALVLADNASRKAYAGEKASFKLNALGVSFDEESLTAAAFTGRIQAGEAFGTILSLWSADLQRNPTTLLSLGKAFYAKAKKYINSKADFVSAYQWIADNYTVLDKRFTADNDSGNVARNASKFSTEVLEAWKSANKIVEPLKATKKKATNSKSPKLFRKSL</sequence>
<organism evidence="1 2">
    <name type="scientific">Aphanizomenon flos-aquae WA102</name>
    <dbReference type="NCBI Taxonomy" id="1710896"/>
    <lineage>
        <taxon>Bacteria</taxon>
        <taxon>Bacillati</taxon>
        <taxon>Cyanobacteriota</taxon>
        <taxon>Cyanophyceae</taxon>
        <taxon>Nostocales</taxon>
        <taxon>Aphanizomenonaceae</taxon>
        <taxon>Aphanizomenon</taxon>
    </lineage>
</organism>
<gene>
    <name evidence="1" type="ORF">AN484_07180</name>
</gene>
<name>A0A1B7X515_APHFL</name>